<dbReference type="AlphaFoldDB" id="A0A0F3MH04"/>
<evidence type="ECO:0000313" key="2">
    <source>
        <dbReference type="EMBL" id="SPR08196.1"/>
    </source>
</evidence>
<gene>
    <name evidence="2" type="ORF">GILLIAM_01637</name>
    <name evidence="1" type="ORF">OTSGILL_0408</name>
</gene>
<reference evidence="1 3" key="1">
    <citation type="submission" date="2015-02" db="EMBL/GenBank/DDBJ databases">
        <title>Genome Sequencing of Rickettsiales.</title>
        <authorList>
            <person name="Daugherty S.C."/>
            <person name="Su Q."/>
            <person name="Abolude K."/>
            <person name="Beier-Sexton M."/>
            <person name="Carlyon J.A."/>
            <person name="Carter R."/>
            <person name="Day N.P."/>
            <person name="Dumler S.J."/>
            <person name="Dyachenko V."/>
            <person name="Godinez A."/>
            <person name="Kurtti T.J."/>
            <person name="Lichay M."/>
            <person name="Mullins K.E."/>
            <person name="Ott S."/>
            <person name="Pappas-Brown V."/>
            <person name="Paris D.H."/>
            <person name="Patel P."/>
            <person name="Richards A.L."/>
            <person name="Sadzewicz L."/>
            <person name="Sears K."/>
            <person name="Seidman D."/>
            <person name="Sengamalay N."/>
            <person name="Stenos J."/>
            <person name="Tallon L.J."/>
            <person name="Vincent G."/>
            <person name="Fraser C.M."/>
            <person name="Munderloh U."/>
            <person name="Dunning-Hotopp J.C."/>
        </authorList>
    </citation>
    <scope>NUCLEOTIDE SEQUENCE [LARGE SCALE GENOMIC DNA]</scope>
    <source>
        <strain evidence="1 3">Gilliam</strain>
    </source>
</reference>
<name>A0A0F3MH04_ORITS</name>
<accession>A0A0F3MH04</accession>
<evidence type="ECO:0000313" key="4">
    <source>
        <dbReference type="Proteomes" id="UP000244959"/>
    </source>
</evidence>
<reference evidence="2" key="2">
    <citation type="submission" date="2018-03" db="EMBL/GenBank/DDBJ databases">
        <authorList>
            <person name="Keele B.F."/>
        </authorList>
    </citation>
    <scope>NUCLEOTIDE SEQUENCE [LARGE SCALE GENOMIC DNA]</scope>
    <source>
        <strain evidence="2">Gilliam</strain>
    </source>
</reference>
<protein>
    <submittedName>
        <fullName evidence="2">IS630 family transposase</fullName>
    </submittedName>
    <submittedName>
        <fullName evidence="1">Transposase domain protein</fullName>
    </submittedName>
</protein>
<keyword evidence="4" id="KW-1185">Reference proteome</keyword>
<evidence type="ECO:0000313" key="3">
    <source>
        <dbReference type="Proteomes" id="UP000033769"/>
    </source>
</evidence>
<dbReference type="PATRIC" id="fig|1359184.3.peg.1396"/>
<dbReference type="EMBL" id="LS398551">
    <property type="protein sequence ID" value="SPR08196.1"/>
    <property type="molecule type" value="Genomic_DNA"/>
</dbReference>
<proteinExistence type="predicted"/>
<dbReference type="Gene3D" id="3.30.420.10">
    <property type="entry name" value="Ribonuclease H-like superfamily/Ribonuclease H"/>
    <property type="match status" value="1"/>
</dbReference>
<dbReference type="InterPro" id="IPR036397">
    <property type="entry name" value="RNaseH_sf"/>
</dbReference>
<dbReference type="Proteomes" id="UP000244959">
    <property type="component" value="Chromosome I"/>
</dbReference>
<dbReference type="EMBL" id="LANO01000003">
    <property type="protein sequence ID" value="KJV53844.1"/>
    <property type="molecule type" value="Genomic_DNA"/>
</dbReference>
<sequence>MLDINEREKISFKKVSKRFVIVKNKDGYILEYLLPYFPDLNLIEHYWFKVKNDICKVSHLFNNLFDALFFILQCYNNLSKLIYYMI</sequence>
<organism evidence="1 3">
    <name type="scientific">Orientia tsutsugamushi str. Gilliam</name>
    <dbReference type="NCBI Taxonomy" id="1359184"/>
    <lineage>
        <taxon>Bacteria</taxon>
        <taxon>Pseudomonadati</taxon>
        <taxon>Pseudomonadota</taxon>
        <taxon>Alphaproteobacteria</taxon>
        <taxon>Rickettsiales</taxon>
        <taxon>Rickettsiaceae</taxon>
        <taxon>Rickettsieae</taxon>
        <taxon>Orientia</taxon>
    </lineage>
</organism>
<dbReference type="GO" id="GO:0003676">
    <property type="term" value="F:nucleic acid binding"/>
    <property type="evidence" value="ECO:0007669"/>
    <property type="project" value="InterPro"/>
</dbReference>
<reference evidence="4" key="3">
    <citation type="submission" date="2018-03" db="EMBL/GenBank/DDBJ databases">
        <authorList>
            <person name="Batty M. E."/>
            <person name="Batty M E."/>
        </authorList>
    </citation>
    <scope>NUCLEOTIDE SEQUENCE [LARGE SCALE GENOMIC DNA]</scope>
    <source>
        <strain evidence="4">Gilliam</strain>
    </source>
</reference>
<dbReference type="Proteomes" id="UP000033769">
    <property type="component" value="Unassembled WGS sequence"/>
</dbReference>
<evidence type="ECO:0000313" key="1">
    <source>
        <dbReference type="EMBL" id="KJV53844.1"/>
    </source>
</evidence>